<sequence>MDNTNPVKCTLYCFPFSLYSIMVRYLIQFAKRSADSRDIASSALNIHERILDLHHDENIDEWYLLTVNRKGQVPSMAIEGTAGPITDSLDISYWLCGMFPHLLPRQHEATIRRLLRDLHAIEGISVSIRRRDGPKEDLIDPCVDDMLARDDLSPEYRQALEAKKVFDDTHVPKSLHHVNVDRAEQQTAALLAEVASLYEQHGRSGSSISTWLLGEEVGPTVLDAQVLPFVTRVEDAGRSRLVPEVLLQYAAARRASPEWDVVMGGKDTVWRKEYGQVRDAYDMSADLPPATTLSVPHRPSGLA</sequence>
<evidence type="ECO:0000259" key="1">
    <source>
        <dbReference type="PROSITE" id="PS50404"/>
    </source>
</evidence>
<name>A0ABR2HK12_9PEZI</name>
<dbReference type="SUPFAM" id="SSF52833">
    <property type="entry name" value="Thioredoxin-like"/>
    <property type="match status" value="1"/>
</dbReference>
<protein>
    <recommendedName>
        <fullName evidence="1">GST N-terminal domain-containing protein</fullName>
    </recommendedName>
</protein>
<comment type="caution">
    <text evidence="2">The sequence shown here is derived from an EMBL/GenBank/DDBJ whole genome shotgun (WGS) entry which is preliminary data.</text>
</comment>
<dbReference type="Proteomes" id="UP001390339">
    <property type="component" value="Unassembled WGS sequence"/>
</dbReference>
<proteinExistence type="predicted"/>
<keyword evidence="3" id="KW-1185">Reference proteome</keyword>
<evidence type="ECO:0000313" key="2">
    <source>
        <dbReference type="EMBL" id="KAK8848500.1"/>
    </source>
</evidence>
<gene>
    <name evidence="2" type="ORF">PGQ11_014980</name>
</gene>
<reference evidence="2 3" key="1">
    <citation type="journal article" date="2024" name="IMA Fungus">
        <title>Apiospora arundinis, a panoply of carbohydrate-active enzymes and secondary metabolites.</title>
        <authorList>
            <person name="Sorensen T."/>
            <person name="Petersen C."/>
            <person name="Muurmann A.T."/>
            <person name="Christiansen J.V."/>
            <person name="Brundto M.L."/>
            <person name="Overgaard C.K."/>
            <person name="Boysen A.T."/>
            <person name="Wollenberg R.D."/>
            <person name="Larsen T.O."/>
            <person name="Sorensen J.L."/>
            <person name="Nielsen K.L."/>
            <person name="Sondergaard T.E."/>
        </authorList>
    </citation>
    <scope>NUCLEOTIDE SEQUENCE [LARGE SCALE GENOMIC DNA]</scope>
    <source>
        <strain evidence="2 3">AAU 773</strain>
    </source>
</reference>
<evidence type="ECO:0000313" key="3">
    <source>
        <dbReference type="Proteomes" id="UP001390339"/>
    </source>
</evidence>
<dbReference type="InterPro" id="IPR004045">
    <property type="entry name" value="Glutathione_S-Trfase_N"/>
</dbReference>
<dbReference type="PROSITE" id="PS50404">
    <property type="entry name" value="GST_NTER"/>
    <property type="match status" value="1"/>
</dbReference>
<dbReference type="InterPro" id="IPR036249">
    <property type="entry name" value="Thioredoxin-like_sf"/>
</dbReference>
<dbReference type="EMBL" id="JAPCWZ010000010">
    <property type="protein sequence ID" value="KAK8848500.1"/>
    <property type="molecule type" value="Genomic_DNA"/>
</dbReference>
<accession>A0ABR2HK12</accession>
<dbReference type="Gene3D" id="3.40.30.10">
    <property type="entry name" value="Glutaredoxin"/>
    <property type="match status" value="1"/>
</dbReference>
<organism evidence="2 3">
    <name type="scientific">Apiospora arundinis</name>
    <dbReference type="NCBI Taxonomy" id="335852"/>
    <lineage>
        <taxon>Eukaryota</taxon>
        <taxon>Fungi</taxon>
        <taxon>Dikarya</taxon>
        <taxon>Ascomycota</taxon>
        <taxon>Pezizomycotina</taxon>
        <taxon>Sordariomycetes</taxon>
        <taxon>Xylariomycetidae</taxon>
        <taxon>Amphisphaeriales</taxon>
        <taxon>Apiosporaceae</taxon>
        <taxon>Apiospora</taxon>
    </lineage>
</organism>
<feature type="domain" description="GST N-terminal" evidence="1">
    <location>
        <begin position="7"/>
        <end position="103"/>
    </location>
</feature>